<dbReference type="AlphaFoldDB" id="A0A9W6IU94"/>
<protein>
    <submittedName>
        <fullName evidence="4">DUF1009 family protein</fullName>
    </submittedName>
</protein>
<reference evidence="3" key="1">
    <citation type="journal article" date="2014" name="Int. J. Syst. Evol. Microbiol.">
        <title>Complete genome sequence of Corynebacterium casei LMG S-19264T (=DSM 44701T), isolated from a smear-ripened cheese.</title>
        <authorList>
            <consortium name="US DOE Joint Genome Institute (JGI-PGF)"/>
            <person name="Walter F."/>
            <person name="Albersmeier A."/>
            <person name="Kalinowski J."/>
            <person name="Ruckert C."/>
        </authorList>
    </citation>
    <scope>NUCLEOTIDE SEQUENCE</scope>
    <source>
        <strain evidence="3">VKM B-1606</strain>
    </source>
</reference>
<keyword evidence="5" id="KW-1185">Reference proteome</keyword>
<sequence length="280" mass="28963">MSAVGLICGSGTLPIEAAELIQRAGRPVFLAALKGSATAEVERFPHVWIRMGEIGKLFRSLEGANVREVSLVGAVQRPALKDLRIDMGGLGSLPEITRLLAGGDDHLLRGVIKFVEDRGFVVRGIHEVAPELTAPLGLVGRRQPSAADVADIALAVGALRALGPFDVGQGVVAIGRRVVAVEAAEGTDSMLGRVTRLSKGGKLRRDGRGGVLVKTPKRSQDLRVDLPAIGVRTLELAAEAQLAGVAVAAGQVLLAGRGELAAKADQLGLFLAGVPVAEAA</sequence>
<feature type="domain" description="LpxI N-terminal" evidence="2">
    <location>
        <begin position="4"/>
        <end position="132"/>
    </location>
</feature>
<dbReference type="InterPro" id="IPR041255">
    <property type="entry name" value="LpxI_N"/>
</dbReference>
<dbReference type="InterPro" id="IPR043167">
    <property type="entry name" value="LpxI_C_sf"/>
</dbReference>
<gene>
    <name evidence="3" type="ORF">GCM10008170_12250</name>
    <name evidence="4" type="ORF">JOD31_000128</name>
</gene>
<reference evidence="4 5" key="2">
    <citation type="submission" date="2021-01" db="EMBL/GenBank/DDBJ databases">
        <title>Genomic Encyclopedia of Type Strains, Phase IV (KMG-IV): sequencing the most valuable type-strain genomes for metagenomic binning, comparative biology and taxonomic classification.</title>
        <authorList>
            <person name="Goeker M."/>
        </authorList>
    </citation>
    <scope>NUCLEOTIDE SEQUENCE [LARGE SCALE GENOMIC DNA]</scope>
    <source>
        <strain evidence="4 5">DSM 6130</strain>
    </source>
</reference>
<dbReference type="InterPro" id="IPR010415">
    <property type="entry name" value="LpxI_C"/>
</dbReference>
<dbReference type="PANTHER" id="PTHR39962:SF1">
    <property type="entry name" value="LPXI FAMILY PROTEIN"/>
    <property type="match status" value="1"/>
</dbReference>
<dbReference type="Gene3D" id="3.40.50.20">
    <property type="match status" value="1"/>
</dbReference>
<dbReference type="RefSeq" id="WP_204948397.1">
    <property type="nucleotide sequence ID" value="NZ_BSFF01000002.1"/>
</dbReference>
<dbReference type="EMBL" id="JAFBCY010000001">
    <property type="protein sequence ID" value="MBM7849916.1"/>
    <property type="molecule type" value="Genomic_DNA"/>
</dbReference>
<proteinExistence type="predicted"/>
<evidence type="ECO:0000259" key="2">
    <source>
        <dbReference type="Pfam" id="PF17930"/>
    </source>
</evidence>
<evidence type="ECO:0000313" key="6">
    <source>
        <dbReference type="Proteomes" id="UP001143400"/>
    </source>
</evidence>
<dbReference type="InterPro" id="IPR053174">
    <property type="entry name" value="LpxI"/>
</dbReference>
<evidence type="ECO:0000313" key="3">
    <source>
        <dbReference type="EMBL" id="GLK55206.1"/>
    </source>
</evidence>
<dbReference type="Pfam" id="PF17930">
    <property type="entry name" value="LpxI_N"/>
    <property type="match status" value="1"/>
</dbReference>
<evidence type="ECO:0000313" key="5">
    <source>
        <dbReference type="Proteomes" id="UP000758856"/>
    </source>
</evidence>
<evidence type="ECO:0000259" key="1">
    <source>
        <dbReference type="Pfam" id="PF06230"/>
    </source>
</evidence>
<dbReference type="Proteomes" id="UP000758856">
    <property type="component" value="Unassembled WGS sequence"/>
</dbReference>
<reference evidence="3" key="3">
    <citation type="submission" date="2023-01" db="EMBL/GenBank/DDBJ databases">
        <authorList>
            <person name="Sun Q."/>
            <person name="Evtushenko L."/>
        </authorList>
    </citation>
    <scope>NUCLEOTIDE SEQUENCE</scope>
    <source>
        <strain evidence="3">VKM B-1606</strain>
    </source>
</reference>
<dbReference type="EMBL" id="BSFF01000002">
    <property type="protein sequence ID" value="GLK55206.1"/>
    <property type="molecule type" value="Genomic_DNA"/>
</dbReference>
<dbReference type="PANTHER" id="PTHR39962">
    <property type="entry name" value="BLL4848 PROTEIN"/>
    <property type="match status" value="1"/>
</dbReference>
<evidence type="ECO:0000313" key="4">
    <source>
        <dbReference type="EMBL" id="MBM7849916.1"/>
    </source>
</evidence>
<name>A0A9W6IU94_9HYPH</name>
<dbReference type="Proteomes" id="UP001143400">
    <property type="component" value="Unassembled WGS sequence"/>
</dbReference>
<dbReference type="Pfam" id="PF06230">
    <property type="entry name" value="LpxI_C"/>
    <property type="match status" value="1"/>
</dbReference>
<feature type="domain" description="LpxI C-terminal" evidence="1">
    <location>
        <begin position="137"/>
        <end position="271"/>
    </location>
</feature>
<comment type="caution">
    <text evidence="3">The sequence shown here is derived from an EMBL/GenBank/DDBJ whole genome shotgun (WGS) entry which is preliminary data.</text>
</comment>
<dbReference type="Gene3D" id="3.40.140.80">
    <property type="match status" value="1"/>
</dbReference>
<accession>A0A9W6IU94</accession>
<organism evidence="3 6">
    <name type="scientific">Methylopila capsulata</name>
    <dbReference type="NCBI Taxonomy" id="61654"/>
    <lineage>
        <taxon>Bacteria</taxon>
        <taxon>Pseudomonadati</taxon>
        <taxon>Pseudomonadota</taxon>
        <taxon>Alphaproteobacteria</taxon>
        <taxon>Hyphomicrobiales</taxon>
        <taxon>Methylopilaceae</taxon>
        <taxon>Methylopila</taxon>
    </lineage>
</organism>